<dbReference type="InterPro" id="IPR024973">
    <property type="entry name" value="ESPR"/>
</dbReference>
<protein>
    <recommendedName>
        <fullName evidence="2">ESPR domain-containing protein</fullName>
    </recommendedName>
</protein>
<evidence type="ECO:0000256" key="1">
    <source>
        <dbReference type="SAM" id="Phobius"/>
    </source>
</evidence>
<comment type="caution">
    <text evidence="3">The sequence shown here is derived from an EMBL/GenBank/DDBJ whole genome shotgun (WGS) entry which is preliminary data.</text>
</comment>
<keyword evidence="1" id="KW-0472">Membrane</keyword>
<sequence length="63" mass="6496">MNKQYKVIGSKVKDSYVVVSEFAKSNSKSASAKSETGRNLGIALTVMALSLGMTGVANAAANT</sequence>
<proteinExistence type="predicted"/>
<dbReference type="Proteomes" id="UP000434554">
    <property type="component" value="Unassembled WGS sequence"/>
</dbReference>
<keyword evidence="1" id="KW-1133">Transmembrane helix</keyword>
<evidence type="ECO:0000313" key="4">
    <source>
        <dbReference type="Proteomes" id="UP000434554"/>
    </source>
</evidence>
<accession>A0A833FI25</accession>
<gene>
    <name evidence="3" type="ORF">F8R14_09580</name>
</gene>
<evidence type="ECO:0000313" key="3">
    <source>
        <dbReference type="EMBL" id="KAB1477233.1"/>
    </source>
</evidence>
<name>A0A833FI25_9FIRM</name>
<organism evidence="3 4">
    <name type="scientific">Veillonella seminalis</name>
    <dbReference type="NCBI Taxonomy" id="1502943"/>
    <lineage>
        <taxon>Bacteria</taxon>
        <taxon>Bacillati</taxon>
        <taxon>Bacillota</taxon>
        <taxon>Negativicutes</taxon>
        <taxon>Veillonellales</taxon>
        <taxon>Veillonellaceae</taxon>
        <taxon>Veillonella</taxon>
    </lineage>
</organism>
<dbReference type="GeneID" id="83055565"/>
<keyword evidence="1" id="KW-0812">Transmembrane</keyword>
<evidence type="ECO:0000259" key="2">
    <source>
        <dbReference type="Pfam" id="PF13018"/>
    </source>
</evidence>
<dbReference type="EMBL" id="WBKH01000010">
    <property type="protein sequence ID" value="KAB1477233.1"/>
    <property type="molecule type" value="Genomic_DNA"/>
</dbReference>
<feature type="transmembrane region" description="Helical" evidence="1">
    <location>
        <begin position="40"/>
        <end position="61"/>
    </location>
</feature>
<reference evidence="3 4" key="1">
    <citation type="submission" date="2019-09" db="EMBL/GenBank/DDBJ databases">
        <title>Draft genome sequence of 3 type strains from the CCUG.</title>
        <authorList>
            <person name="Pineiro-Iglesias B."/>
            <person name="Tunovic T."/>
            <person name="Unosson C."/>
            <person name="Inganas E."/>
            <person name="Ohlen M."/>
            <person name="Cardew S."/>
            <person name="Jensie-Markopoulos S."/>
            <person name="Salva-Serra F."/>
            <person name="Jaen-Luchoro D."/>
            <person name="Karlsson R."/>
            <person name="Svensson-Stadler L."/>
            <person name="Chun J."/>
            <person name="Moore E."/>
        </authorList>
    </citation>
    <scope>NUCLEOTIDE SEQUENCE [LARGE SCALE GENOMIC DNA]</scope>
    <source>
        <strain evidence="3 4">CCUG 65427</strain>
    </source>
</reference>
<dbReference type="Pfam" id="PF13018">
    <property type="entry name" value="ESPR"/>
    <property type="match status" value="1"/>
</dbReference>
<dbReference type="RefSeq" id="WP_127008251.1">
    <property type="nucleotide sequence ID" value="NZ_JAIIHO010000018.1"/>
</dbReference>
<feature type="domain" description="ESPR" evidence="2">
    <location>
        <begin position="1"/>
        <end position="46"/>
    </location>
</feature>
<dbReference type="AlphaFoldDB" id="A0A833FI25"/>